<keyword evidence="2" id="KW-0479">Metal-binding</keyword>
<dbReference type="EMBL" id="JBHUEL010000009">
    <property type="protein sequence ID" value="MFD1767188.1"/>
    <property type="molecule type" value="Genomic_DNA"/>
</dbReference>
<dbReference type="PROSITE" id="PS01125">
    <property type="entry name" value="ROK"/>
    <property type="match status" value="1"/>
</dbReference>
<gene>
    <name evidence="7" type="ORF">ACFSAG_10075</name>
</gene>
<dbReference type="InterPro" id="IPR000600">
    <property type="entry name" value="ROK"/>
</dbReference>
<dbReference type="Proteomes" id="UP001597215">
    <property type="component" value="Unassembled WGS sequence"/>
</dbReference>
<organism evidence="7 8">
    <name type="scientific">Sphingorhabdus buctiana</name>
    <dbReference type="NCBI Taxonomy" id="1508805"/>
    <lineage>
        <taxon>Bacteria</taxon>
        <taxon>Pseudomonadati</taxon>
        <taxon>Pseudomonadota</taxon>
        <taxon>Alphaproteobacteria</taxon>
        <taxon>Sphingomonadales</taxon>
        <taxon>Sphingomonadaceae</taxon>
        <taxon>Sphingorhabdus</taxon>
    </lineage>
</organism>
<keyword evidence="8" id="KW-1185">Reference proteome</keyword>
<accession>A0ABW4MFD6</accession>
<name>A0ABW4MFD6_9SPHN</name>
<proteinExistence type="predicted"/>
<dbReference type="CDD" id="cd24067">
    <property type="entry name" value="ASKHA_NBD_ROK_BsFRK-like"/>
    <property type="match status" value="1"/>
</dbReference>
<keyword evidence="4" id="KW-0460">Magnesium</keyword>
<keyword evidence="3" id="KW-0862">Zinc</keyword>
<dbReference type="PANTHER" id="PTHR42742:SF3">
    <property type="entry name" value="FRUCTOKINASE"/>
    <property type="match status" value="1"/>
</dbReference>
<evidence type="ECO:0000313" key="7">
    <source>
        <dbReference type="EMBL" id="MFD1767188.1"/>
    </source>
</evidence>
<evidence type="ECO:0000256" key="3">
    <source>
        <dbReference type="ARBA" id="ARBA00022833"/>
    </source>
</evidence>
<evidence type="ECO:0000313" key="8">
    <source>
        <dbReference type="Proteomes" id="UP001597215"/>
    </source>
</evidence>
<dbReference type="InterPro" id="IPR043129">
    <property type="entry name" value="ATPase_NBD"/>
</dbReference>
<sequence>MGRPSLTMPSYGLIEAGGTKFVLGIANEDRIITASHRIATTTPEETIGASIDWFRSQNVEMSAIGIGSFGPLQLDRSASDWGHVTRTPKPHWSNTDLVGPFQRAFGCPVAIETDVNAAALAEAQWGAGAGHKSLLYLTIGTGIGGGFVSNGHLLHGLSHPEMGHIRMPRHPDDLDFAGACPFHGDCLEGLASGPAIIARWGQSLSELGPDHPGIGIIAWYLAQAMVTFQAVMEPERIVLGGGVTGTPGLLDKVRKIASDAAANYFAGKAEDVICAPGLGDKSGLLGALAVALSSTS</sequence>
<evidence type="ECO:0000256" key="6">
    <source>
        <dbReference type="ARBA" id="ARBA00048451"/>
    </source>
</evidence>
<comment type="caution">
    <text evidence="7">The sequence shown here is derived from an EMBL/GenBank/DDBJ whole genome shotgun (WGS) entry which is preliminary data.</text>
</comment>
<reference evidence="8" key="1">
    <citation type="journal article" date="2019" name="Int. J. Syst. Evol. Microbiol.">
        <title>The Global Catalogue of Microorganisms (GCM) 10K type strain sequencing project: providing services to taxonomists for standard genome sequencing and annotation.</title>
        <authorList>
            <consortium name="The Broad Institute Genomics Platform"/>
            <consortium name="The Broad Institute Genome Sequencing Center for Infectious Disease"/>
            <person name="Wu L."/>
            <person name="Ma J."/>
        </authorList>
    </citation>
    <scope>NUCLEOTIDE SEQUENCE [LARGE SCALE GENOMIC DNA]</scope>
    <source>
        <strain evidence="8">CGMCC 1.12449</strain>
    </source>
</reference>
<evidence type="ECO:0000256" key="5">
    <source>
        <dbReference type="ARBA" id="ARBA00038887"/>
    </source>
</evidence>
<evidence type="ECO:0000256" key="2">
    <source>
        <dbReference type="ARBA" id="ARBA00022723"/>
    </source>
</evidence>
<comment type="cofactor">
    <cofactor evidence="1">
        <name>Mg(2+)</name>
        <dbReference type="ChEBI" id="CHEBI:18420"/>
    </cofactor>
</comment>
<dbReference type="Gene3D" id="3.30.420.40">
    <property type="match status" value="2"/>
</dbReference>
<dbReference type="Pfam" id="PF00480">
    <property type="entry name" value="ROK"/>
    <property type="match status" value="1"/>
</dbReference>
<protein>
    <recommendedName>
        <fullName evidence="5">fructokinase</fullName>
        <ecNumber evidence="5">2.7.1.4</ecNumber>
    </recommendedName>
</protein>
<dbReference type="InterPro" id="IPR051804">
    <property type="entry name" value="Carb_Metab_Reg_Kinase/Isom"/>
</dbReference>
<dbReference type="SUPFAM" id="SSF53067">
    <property type="entry name" value="Actin-like ATPase domain"/>
    <property type="match status" value="1"/>
</dbReference>
<evidence type="ECO:0000256" key="4">
    <source>
        <dbReference type="ARBA" id="ARBA00022842"/>
    </source>
</evidence>
<dbReference type="PANTHER" id="PTHR42742">
    <property type="entry name" value="TRANSCRIPTIONAL REPRESSOR MPRA"/>
    <property type="match status" value="1"/>
</dbReference>
<evidence type="ECO:0000256" key="1">
    <source>
        <dbReference type="ARBA" id="ARBA00001946"/>
    </source>
</evidence>
<comment type="catalytic activity">
    <reaction evidence="6">
        <text>D-fructose + ATP = D-fructose 6-phosphate + ADP + H(+)</text>
        <dbReference type="Rhea" id="RHEA:16125"/>
        <dbReference type="ChEBI" id="CHEBI:15378"/>
        <dbReference type="ChEBI" id="CHEBI:30616"/>
        <dbReference type="ChEBI" id="CHEBI:37721"/>
        <dbReference type="ChEBI" id="CHEBI:61527"/>
        <dbReference type="ChEBI" id="CHEBI:456216"/>
        <dbReference type="EC" id="2.7.1.4"/>
    </reaction>
</comment>
<dbReference type="EC" id="2.7.1.4" evidence="5"/>
<dbReference type="InterPro" id="IPR049874">
    <property type="entry name" value="ROK_cs"/>
</dbReference>